<dbReference type="EnsemblMetazoa" id="GAUT028026-RA">
    <property type="protein sequence ID" value="GAUT028026-PA"/>
    <property type="gene ID" value="GAUT028026"/>
</dbReference>
<evidence type="ECO:0000256" key="2">
    <source>
        <dbReference type="SAM" id="Phobius"/>
    </source>
</evidence>
<evidence type="ECO:0000256" key="1">
    <source>
        <dbReference type="SAM" id="MobiDB-lite"/>
    </source>
</evidence>
<reference evidence="3" key="1">
    <citation type="submission" date="2020-05" db="UniProtKB">
        <authorList>
            <consortium name="EnsemblMetazoa"/>
        </authorList>
    </citation>
    <scope>IDENTIFICATION</scope>
    <source>
        <strain evidence="3">TTRI</strain>
    </source>
</reference>
<dbReference type="VEuPathDB" id="VectorBase:GAUT028026"/>
<protein>
    <submittedName>
        <fullName evidence="3">Uncharacterized protein</fullName>
    </submittedName>
</protein>
<feature type="region of interest" description="Disordered" evidence="1">
    <location>
        <begin position="84"/>
        <end position="103"/>
    </location>
</feature>
<evidence type="ECO:0000313" key="4">
    <source>
        <dbReference type="Proteomes" id="UP000078200"/>
    </source>
</evidence>
<keyword evidence="2" id="KW-0812">Transmembrane</keyword>
<keyword evidence="2" id="KW-1133">Transmembrane helix</keyword>
<accession>A0A1A9V736</accession>
<keyword evidence="4" id="KW-1185">Reference proteome</keyword>
<organism evidence="3 4">
    <name type="scientific">Glossina austeni</name>
    <name type="common">Savannah tsetse fly</name>
    <dbReference type="NCBI Taxonomy" id="7395"/>
    <lineage>
        <taxon>Eukaryota</taxon>
        <taxon>Metazoa</taxon>
        <taxon>Ecdysozoa</taxon>
        <taxon>Arthropoda</taxon>
        <taxon>Hexapoda</taxon>
        <taxon>Insecta</taxon>
        <taxon>Pterygota</taxon>
        <taxon>Neoptera</taxon>
        <taxon>Endopterygota</taxon>
        <taxon>Diptera</taxon>
        <taxon>Brachycera</taxon>
        <taxon>Muscomorpha</taxon>
        <taxon>Hippoboscoidea</taxon>
        <taxon>Glossinidae</taxon>
        <taxon>Glossina</taxon>
    </lineage>
</organism>
<name>A0A1A9V736_GLOAU</name>
<sequence>MTIVEPSEVVRYGTIILNAQKQYVAGTTLLYQGCLLPYAIQRIHIKLGISSHRGLVGFIIIIALVGSNLTCAYFPISTRNDDDDEDAFLQPSRGGSNCSSSGSGIGIGGSGEISHSIYSPIKVIAENKEKI</sequence>
<feature type="compositionally biased region" description="Low complexity" evidence="1">
    <location>
        <begin position="92"/>
        <end position="102"/>
    </location>
</feature>
<dbReference type="AlphaFoldDB" id="A0A1A9V736"/>
<proteinExistence type="predicted"/>
<evidence type="ECO:0000313" key="3">
    <source>
        <dbReference type="EnsemblMetazoa" id="GAUT028026-PA"/>
    </source>
</evidence>
<dbReference type="Proteomes" id="UP000078200">
    <property type="component" value="Unassembled WGS sequence"/>
</dbReference>
<feature type="transmembrane region" description="Helical" evidence="2">
    <location>
        <begin position="55"/>
        <end position="76"/>
    </location>
</feature>
<keyword evidence="2" id="KW-0472">Membrane</keyword>